<evidence type="ECO:0000313" key="8">
    <source>
        <dbReference type="Proteomes" id="UP000051952"/>
    </source>
</evidence>
<dbReference type="Gene3D" id="2.20.25.10">
    <property type="match status" value="1"/>
</dbReference>
<reference evidence="8" key="1">
    <citation type="submission" date="2015-09" db="EMBL/GenBank/DDBJ databases">
        <authorList>
            <consortium name="Pathogen Informatics"/>
        </authorList>
    </citation>
    <scope>NUCLEOTIDE SEQUENCE [LARGE SCALE GENOMIC DNA]</scope>
    <source>
        <strain evidence="8">Lake Konstanz</strain>
    </source>
</reference>
<feature type="domain" description="TFIIS-type" evidence="6">
    <location>
        <begin position="404"/>
        <end position="444"/>
    </location>
</feature>
<proteinExistence type="predicted"/>
<dbReference type="CDD" id="cd05162">
    <property type="entry name" value="PWWP"/>
    <property type="match status" value="1"/>
</dbReference>
<evidence type="ECO:0000256" key="3">
    <source>
        <dbReference type="ARBA" id="ARBA00022833"/>
    </source>
</evidence>
<dbReference type="SMART" id="SM00440">
    <property type="entry name" value="ZnF_C2C2"/>
    <property type="match status" value="1"/>
</dbReference>
<dbReference type="GO" id="GO:0006386">
    <property type="term" value="P:termination of RNA polymerase III transcription"/>
    <property type="evidence" value="ECO:0007669"/>
    <property type="project" value="TreeGrafter"/>
</dbReference>
<dbReference type="GO" id="GO:0005666">
    <property type="term" value="C:RNA polymerase III complex"/>
    <property type="evidence" value="ECO:0007669"/>
    <property type="project" value="TreeGrafter"/>
</dbReference>
<dbReference type="InterPro" id="IPR001222">
    <property type="entry name" value="Znf_TFIIS"/>
</dbReference>
<dbReference type="Pfam" id="PF01096">
    <property type="entry name" value="Zn_ribbon_TFIIS"/>
    <property type="match status" value="1"/>
</dbReference>
<dbReference type="GO" id="GO:0008270">
    <property type="term" value="F:zinc ion binding"/>
    <property type="evidence" value="ECO:0007669"/>
    <property type="project" value="UniProtKB-KW"/>
</dbReference>
<accession>A0A0S4JM77</accession>
<dbReference type="EMBL" id="CYKH01002065">
    <property type="protein sequence ID" value="CUG92609.1"/>
    <property type="molecule type" value="Genomic_DNA"/>
</dbReference>
<gene>
    <name evidence="7" type="ORF">BSAL_38470</name>
</gene>
<dbReference type="AlphaFoldDB" id="A0A0S4JM77"/>
<keyword evidence="7" id="KW-0251">Elongation factor</keyword>
<dbReference type="PROSITE" id="PS51133">
    <property type="entry name" value="ZF_TFIIS_2"/>
    <property type="match status" value="1"/>
</dbReference>
<dbReference type="SUPFAM" id="SSF47676">
    <property type="entry name" value="Conserved domain common to transcription factors TFIIS, elongin A, CRSP70"/>
    <property type="match status" value="1"/>
</dbReference>
<keyword evidence="8" id="KW-1185">Reference proteome</keyword>
<dbReference type="OrthoDB" id="44867at2759"/>
<protein>
    <submittedName>
        <fullName evidence="7">Transcription elongation factor s-II, putative</fullName>
    </submittedName>
</protein>
<evidence type="ECO:0000313" key="7">
    <source>
        <dbReference type="EMBL" id="CUG92609.1"/>
    </source>
</evidence>
<organism evidence="7 8">
    <name type="scientific">Bodo saltans</name>
    <name type="common">Flagellated protozoan</name>
    <dbReference type="NCBI Taxonomy" id="75058"/>
    <lineage>
        <taxon>Eukaryota</taxon>
        <taxon>Discoba</taxon>
        <taxon>Euglenozoa</taxon>
        <taxon>Kinetoplastea</taxon>
        <taxon>Metakinetoplastina</taxon>
        <taxon>Eubodonida</taxon>
        <taxon>Bodonidae</taxon>
        <taxon>Bodo</taxon>
    </lineage>
</organism>
<dbReference type="GO" id="GO:0003676">
    <property type="term" value="F:nucleic acid binding"/>
    <property type="evidence" value="ECO:0007669"/>
    <property type="project" value="InterPro"/>
</dbReference>
<dbReference type="GO" id="GO:0003899">
    <property type="term" value="F:DNA-directed RNA polymerase activity"/>
    <property type="evidence" value="ECO:0007669"/>
    <property type="project" value="InterPro"/>
</dbReference>
<keyword evidence="1" id="KW-0479">Metal-binding</keyword>
<dbReference type="Gene3D" id="2.30.30.140">
    <property type="match status" value="1"/>
</dbReference>
<dbReference type="SUPFAM" id="SSF63748">
    <property type="entry name" value="Tudor/PWWP/MBT"/>
    <property type="match status" value="1"/>
</dbReference>
<dbReference type="VEuPathDB" id="TriTrypDB:BSAL_38470"/>
<evidence type="ECO:0000256" key="4">
    <source>
        <dbReference type="PROSITE-ProRule" id="PRU00472"/>
    </source>
</evidence>
<dbReference type="PANTHER" id="PTHR11239:SF12">
    <property type="entry name" value="DNA-DIRECTED RNA POLYMERASE III SUBUNIT RPC10"/>
    <property type="match status" value="1"/>
</dbReference>
<keyword evidence="7" id="KW-0648">Protein biosynthesis</keyword>
<evidence type="ECO:0000256" key="5">
    <source>
        <dbReference type="SAM" id="MobiDB-lite"/>
    </source>
</evidence>
<dbReference type="InterPro" id="IPR035441">
    <property type="entry name" value="TFIIS/LEDGF_dom_sf"/>
</dbReference>
<dbReference type="OMA" id="ICFFETS"/>
<dbReference type="Pfam" id="PF00855">
    <property type="entry name" value="PWWP"/>
    <property type="match status" value="1"/>
</dbReference>
<evidence type="ECO:0000256" key="1">
    <source>
        <dbReference type="ARBA" id="ARBA00022723"/>
    </source>
</evidence>
<dbReference type="InterPro" id="IPR012164">
    <property type="entry name" value="Rpa12/Rpb9/Rpc10/TFS"/>
</dbReference>
<keyword evidence="2 4" id="KW-0863">Zinc-finger</keyword>
<dbReference type="Proteomes" id="UP000051952">
    <property type="component" value="Unassembled WGS sequence"/>
</dbReference>
<sequence>MSLDLVFQPGDRVWVFTADEWWPAKVIDPEQATMMSGSAIPPGIDYVVLYYGDESSLGFVSAAELEAFEDSSGKAVTTDPAMKKAIKLAAEDATANPLRVVAQSSTKRPADRAAERGGASTGAGAGAAVAKKARKETIGTNGSSFSKGGDDGDDGDCYPRGAQGYRYESVQFLMDIEKRLRAAVETNDINSARKQLLKLDHVKITRDQLAATKIGVAIGDVLGNVGLAKLWPLAQALVNWFILALPRQTIQAIQHFHEVHSASEAELSAAKEVVAAATAGSSFLSRSSTSLRTLDKVIAVFRADQEASGVTMPANFNLNSFIEAFFADIRDADHKRIFLSFLTKPGLSKLRRQILDGTLTGEAFSRLSSNDFVTDDEKNAEEAKIRAIIAAQEEEDKINSVGTTMFECPNCKKKNATYHEQQTRGADEPTTKFVKCIECKHNWTTE</sequence>
<dbReference type="CDD" id="cd13749">
    <property type="entry name" value="Zn-ribbon_TFIIS"/>
    <property type="match status" value="1"/>
</dbReference>
<evidence type="ECO:0000256" key="2">
    <source>
        <dbReference type="ARBA" id="ARBA00022771"/>
    </source>
</evidence>
<name>A0A0S4JM77_BODSA</name>
<dbReference type="GO" id="GO:0003746">
    <property type="term" value="F:translation elongation factor activity"/>
    <property type="evidence" value="ECO:0007669"/>
    <property type="project" value="UniProtKB-KW"/>
</dbReference>
<dbReference type="PANTHER" id="PTHR11239">
    <property type="entry name" value="DNA-DIRECTED RNA POLYMERASE"/>
    <property type="match status" value="1"/>
</dbReference>
<evidence type="ECO:0000259" key="6">
    <source>
        <dbReference type="PROSITE" id="PS51133"/>
    </source>
</evidence>
<feature type="region of interest" description="Disordered" evidence="5">
    <location>
        <begin position="99"/>
        <end position="128"/>
    </location>
</feature>
<dbReference type="InterPro" id="IPR000313">
    <property type="entry name" value="PWWP_dom"/>
</dbReference>
<keyword evidence="3" id="KW-0862">Zinc</keyword>
<dbReference type="SUPFAM" id="SSF57783">
    <property type="entry name" value="Zinc beta-ribbon"/>
    <property type="match status" value="1"/>
</dbReference>